<evidence type="ECO:0000313" key="4">
    <source>
        <dbReference type="Proteomes" id="UP000567246"/>
    </source>
</evidence>
<reference evidence="3 4" key="1">
    <citation type="submission" date="2020-08" db="EMBL/GenBank/DDBJ databases">
        <title>Sequencing the genomes of 1000 actinobacteria strains.</title>
        <authorList>
            <person name="Klenk H.-P."/>
        </authorList>
    </citation>
    <scope>NUCLEOTIDE SEQUENCE [LARGE SCALE GENOMIC DNA]</scope>
    <source>
        <strain evidence="3 4">DSM 17945</strain>
    </source>
</reference>
<keyword evidence="4" id="KW-1185">Reference proteome</keyword>
<keyword evidence="1" id="KW-0812">Transmembrane</keyword>
<feature type="transmembrane region" description="Helical" evidence="1">
    <location>
        <begin position="76"/>
        <end position="98"/>
    </location>
</feature>
<dbReference type="RefSeq" id="WP_184171993.1">
    <property type="nucleotide sequence ID" value="NZ_BAABAG010000004.1"/>
</dbReference>
<sequence>MSRPVPPAPASPVPTALPAPSARTVHWEIAIVLGLSLGRSAVYAVVQLIDKATQAPLGDQTTVLNPTVDDRWAFDLTYQLLGIAFALVPVLLVLHLMHVRGRNPFRTLGLDLRRPGRDLAWGVGLFAVIGLGTLGVYAAGRALGLTTAIVANAMDESWYQIPVLLLSALRHSLLEEVIVGAWLVDRIGYLQRLKAAGLDRDPVPAVQAAPARRTGAPSSSWTTPEGLFLPTRVATALLALALLRGAYHLYQGVGPGIGNALMGVVFVLVFLRVRRVMPLVVAHFLLDAVGFVGYPLLARAGLLG</sequence>
<feature type="transmembrane region" description="Helical" evidence="1">
    <location>
        <begin position="253"/>
        <end position="271"/>
    </location>
</feature>
<feature type="transmembrane region" description="Helical" evidence="1">
    <location>
        <begin position="119"/>
        <end position="139"/>
    </location>
</feature>
<name>A0A7W9N156_9MICC</name>
<dbReference type="AlphaFoldDB" id="A0A7W9N156"/>
<dbReference type="Proteomes" id="UP000567246">
    <property type="component" value="Unassembled WGS sequence"/>
</dbReference>
<evidence type="ECO:0000313" key="3">
    <source>
        <dbReference type="EMBL" id="MBB5848747.1"/>
    </source>
</evidence>
<feature type="transmembrane region" description="Helical" evidence="1">
    <location>
        <begin position="278"/>
        <end position="297"/>
    </location>
</feature>
<dbReference type="InterPro" id="IPR003675">
    <property type="entry name" value="Rce1/LyrA-like_dom"/>
</dbReference>
<keyword evidence="3" id="KW-0378">Hydrolase</keyword>
<evidence type="ECO:0000256" key="1">
    <source>
        <dbReference type="SAM" id="Phobius"/>
    </source>
</evidence>
<keyword evidence="1" id="KW-0472">Membrane</keyword>
<evidence type="ECO:0000259" key="2">
    <source>
        <dbReference type="Pfam" id="PF02517"/>
    </source>
</evidence>
<protein>
    <submittedName>
        <fullName evidence="3">Membrane protease YdiL (CAAX protease family)</fullName>
    </submittedName>
</protein>
<keyword evidence="1" id="KW-1133">Transmembrane helix</keyword>
<proteinExistence type="predicted"/>
<keyword evidence="3" id="KW-0645">Protease</keyword>
<dbReference type="GO" id="GO:0004175">
    <property type="term" value="F:endopeptidase activity"/>
    <property type="evidence" value="ECO:0007669"/>
    <property type="project" value="UniProtKB-ARBA"/>
</dbReference>
<dbReference type="Pfam" id="PF02517">
    <property type="entry name" value="Rce1-like"/>
    <property type="match status" value="1"/>
</dbReference>
<dbReference type="EMBL" id="JACHMW010000001">
    <property type="protein sequence ID" value="MBB5848747.1"/>
    <property type="molecule type" value="Genomic_DNA"/>
</dbReference>
<accession>A0A7W9N156</accession>
<comment type="caution">
    <text evidence="3">The sequence shown here is derived from an EMBL/GenBank/DDBJ whole genome shotgun (WGS) entry which is preliminary data.</text>
</comment>
<gene>
    <name evidence="3" type="ORF">HDA33_001311</name>
</gene>
<organism evidence="3 4">
    <name type="scientific">Micrococcus endophyticus</name>
    <dbReference type="NCBI Taxonomy" id="455343"/>
    <lineage>
        <taxon>Bacteria</taxon>
        <taxon>Bacillati</taxon>
        <taxon>Actinomycetota</taxon>
        <taxon>Actinomycetes</taxon>
        <taxon>Micrococcales</taxon>
        <taxon>Micrococcaceae</taxon>
        <taxon>Micrococcus</taxon>
    </lineage>
</organism>
<dbReference type="GO" id="GO:0006508">
    <property type="term" value="P:proteolysis"/>
    <property type="evidence" value="ECO:0007669"/>
    <property type="project" value="UniProtKB-KW"/>
</dbReference>
<dbReference type="GO" id="GO:0080120">
    <property type="term" value="P:CAAX-box protein maturation"/>
    <property type="evidence" value="ECO:0007669"/>
    <property type="project" value="UniProtKB-ARBA"/>
</dbReference>
<feature type="domain" description="CAAX prenyl protease 2/Lysostaphin resistance protein A-like" evidence="2">
    <location>
        <begin position="159"/>
        <end position="289"/>
    </location>
</feature>